<accession>A0ABQ7H4Q4</accession>
<sequence length="96" mass="10921">MHAANGKYNSFSSFHPFFFIHRNTTLAVVQQISFYNSMRNACVPLGALSGSPHAAWPFPLFFFSTSSTKFSFLFAPSLLPSLFFLRYLGLLIFFNH</sequence>
<organism evidence="2 3">
    <name type="scientific">Dunaliella salina</name>
    <name type="common">Green alga</name>
    <name type="synonym">Protococcus salinus</name>
    <dbReference type="NCBI Taxonomy" id="3046"/>
    <lineage>
        <taxon>Eukaryota</taxon>
        <taxon>Viridiplantae</taxon>
        <taxon>Chlorophyta</taxon>
        <taxon>core chlorophytes</taxon>
        <taxon>Chlorophyceae</taxon>
        <taxon>CS clade</taxon>
        <taxon>Chlamydomonadales</taxon>
        <taxon>Dunaliellaceae</taxon>
        <taxon>Dunaliella</taxon>
    </lineage>
</organism>
<name>A0ABQ7H4Q4_DUNSA</name>
<evidence type="ECO:0000256" key="1">
    <source>
        <dbReference type="SAM" id="Phobius"/>
    </source>
</evidence>
<reference evidence="2" key="1">
    <citation type="submission" date="2017-08" db="EMBL/GenBank/DDBJ databases">
        <authorList>
            <person name="Polle J.E."/>
            <person name="Barry K."/>
            <person name="Cushman J."/>
            <person name="Schmutz J."/>
            <person name="Tran D."/>
            <person name="Hathwaick L.T."/>
            <person name="Yim W.C."/>
            <person name="Jenkins J."/>
            <person name="Mckie-Krisberg Z.M."/>
            <person name="Prochnik S."/>
            <person name="Lindquist E."/>
            <person name="Dockter R.B."/>
            <person name="Adam C."/>
            <person name="Molina H."/>
            <person name="Bunkerborg J."/>
            <person name="Jin E."/>
            <person name="Buchheim M."/>
            <person name="Magnuson J."/>
        </authorList>
    </citation>
    <scope>NUCLEOTIDE SEQUENCE</scope>
    <source>
        <strain evidence="2">CCAP 19/18</strain>
    </source>
</reference>
<gene>
    <name evidence="2" type="ORF">DUNSADRAFT_10901</name>
</gene>
<protein>
    <recommendedName>
        <fullName evidence="4">Encoded protein</fullName>
    </recommendedName>
</protein>
<dbReference type="EMBL" id="MU069475">
    <property type="protein sequence ID" value="KAF5841838.1"/>
    <property type="molecule type" value="Genomic_DNA"/>
</dbReference>
<keyword evidence="3" id="KW-1185">Reference proteome</keyword>
<keyword evidence="1" id="KW-0812">Transmembrane</keyword>
<feature type="transmembrane region" description="Helical" evidence="1">
    <location>
        <begin position="70"/>
        <end position="94"/>
    </location>
</feature>
<keyword evidence="1" id="KW-0472">Membrane</keyword>
<keyword evidence="1" id="KW-1133">Transmembrane helix</keyword>
<dbReference type="Proteomes" id="UP000815325">
    <property type="component" value="Unassembled WGS sequence"/>
</dbReference>
<proteinExistence type="predicted"/>
<evidence type="ECO:0008006" key="4">
    <source>
        <dbReference type="Google" id="ProtNLM"/>
    </source>
</evidence>
<evidence type="ECO:0000313" key="3">
    <source>
        <dbReference type="Proteomes" id="UP000815325"/>
    </source>
</evidence>
<evidence type="ECO:0000313" key="2">
    <source>
        <dbReference type="EMBL" id="KAF5841838.1"/>
    </source>
</evidence>
<comment type="caution">
    <text evidence="2">The sequence shown here is derived from an EMBL/GenBank/DDBJ whole genome shotgun (WGS) entry which is preliminary data.</text>
</comment>